<dbReference type="EMBL" id="CP025066">
    <property type="protein sequence ID" value="AUX10672.1"/>
    <property type="molecule type" value="Genomic_DNA"/>
</dbReference>
<feature type="transmembrane region" description="Helical" evidence="1">
    <location>
        <begin position="50"/>
        <end position="76"/>
    </location>
</feature>
<dbReference type="RefSeq" id="WP_119821200.1">
    <property type="nucleotide sequence ID" value="NZ_CP025066.1"/>
</dbReference>
<dbReference type="GO" id="GO:0140359">
    <property type="term" value="F:ABC-type transporter activity"/>
    <property type="evidence" value="ECO:0007669"/>
    <property type="project" value="InterPro"/>
</dbReference>
<feature type="transmembrane region" description="Helical" evidence="1">
    <location>
        <begin position="237"/>
        <end position="260"/>
    </location>
</feature>
<dbReference type="KEGG" id="hdf:AArcSl_3063"/>
<evidence type="ECO:0000256" key="1">
    <source>
        <dbReference type="SAM" id="Phobius"/>
    </source>
</evidence>
<keyword evidence="1" id="KW-0472">Membrane</keyword>
<keyword evidence="1" id="KW-1133">Transmembrane helix</keyword>
<feature type="transmembrane region" description="Helical" evidence="1">
    <location>
        <begin position="103"/>
        <end position="128"/>
    </location>
</feature>
<dbReference type="GO" id="GO:0005886">
    <property type="term" value="C:plasma membrane"/>
    <property type="evidence" value="ECO:0007669"/>
    <property type="project" value="UniProtKB-SubCell"/>
</dbReference>
<feature type="transmembrane region" description="Helical" evidence="1">
    <location>
        <begin position="20"/>
        <end position="38"/>
    </location>
</feature>
<dbReference type="OrthoDB" id="86287at2157"/>
<evidence type="ECO:0000313" key="2">
    <source>
        <dbReference type="EMBL" id="AUX10672.1"/>
    </source>
</evidence>
<feature type="transmembrane region" description="Helical" evidence="1">
    <location>
        <begin position="173"/>
        <end position="195"/>
    </location>
</feature>
<dbReference type="GeneID" id="37879430"/>
<feature type="transmembrane region" description="Helical" evidence="1">
    <location>
        <begin position="140"/>
        <end position="161"/>
    </location>
</feature>
<reference evidence="3" key="1">
    <citation type="submission" date="2017-11" db="EMBL/GenBank/DDBJ databases">
        <title>Phenotypic and genomic properties of facultatively anaerobic sulfur-reducing natronoarchaea from hypersaline soda lakes.</title>
        <authorList>
            <person name="Sorokin D.Y."/>
            <person name="Kublanov I.V."/>
            <person name="Roman P."/>
            <person name="Sinninghe Damste J.S."/>
            <person name="Golyshin P.N."/>
            <person name="Rojo D."/>
            <person name="Ciordia S."/>
            <person name="Mena M.D.C."/>
            <person name="Ferrer M."/>
            <person name="Messina E."/>
            <person name="Smedile F."/>
            <person name="La Spada G."/>
            <person name="La Cono V."/>
            <person name="Yakimov M.M."/>
        </authorList>
    </citation>
    <scope>NUCLEOTIDE SEQUENCE [LARGE SCALE GENOMIC DNA]</scope>
    <source>
        <strain evidence="3">AArc-Sl</strain>
    </source>
</reference>
<name>A0A343TNK0_9EURY</name>
<proteinExistence type="predicted"/>
<protein>
    <submittedName>
        <fullName evidence="2">ABC-type transport system permease protein</fullName>
    </submittedName>
</protein>
<dbReference type="PANTHER" id="PTHR43471:SF1">
    <property type="entry name" value="ABC TRANSPORTER PERMEASE PROTEIN NOSY-RELATED"/>
    <property type="match status" value="1"/>
</dbReference>
<organism evidence="2 3">
    <name type="scientific">Halalkaliarchaeum desulfuricum</name>
    <dbReference type="NCBI Taxonomy" id="2055893"/>
    <lineage>
        <taxon>Archaea</taxon>
        <taxon>Methanobacteriati</taxon>
        <taxon>Methanobacteriota</taxon>
        <taxon>Stenosarchaea group</taxon>
        <taxon>Halobacteria</taxon>
        <taxon>Halobacteriales</taxon>
        <taxon>Haloferacaceae</taxon>
        <taxon>Halalkaliarchaeum</taxon>
    </lineage>
</organism>
<dbReference type="AlphaFoldDB" id="A0A343TNK0"/>
<gene>
    <name evidence="2" type="ORF">AArcSl_3063</name>
</gene>
<accession>A0A343TNK0</accession>
<dbReference type="Pfam" id="PF12679">
    <property type="entry name" value="ABC2_membrane_2"/>
    <property type="match status" value="1"/>
</dbReference>
<dbReference type="Proteomes" id="UP000263012">
    <property type="component" value="Chromosome"/>
</dbReference>
<sequence>MSLLSVARKDFEDAIRSRWLIGLTVLFVVLFAGTAYLFRPMEGETLEANVILSLFGQLFVGTLVPLIGLVIGYNAISGERESGSLKLLLALPHSRIDVVFGKVLGRAAALGGAILVGFVLPAIVLAIGPLEFDPLAYVGYTLLVVVFAAVFVSIGVGFSAAASTQRRALAGAIGLYFLFVPLWNAATGGFLLLFAQFPDWFPLERAQEVAELANPSTAFQLVTDGFLAGQLFAGETAGLQVSAAAMLIVWLLAPPLLGALKFQREDL</sequence>
<keyword evidence="1" id="KW-0812">Transmembrane</keyword>
<evidence type="ECO:0000313" key="3">
    <source>
        <dbReference type="Proteomes" id="UP000263012"/>
    </source>
</evidence>
<keyword evidence="3" id="KW-1185">Reference proteome</keyword>
<dbReference type="PANTHER" id="PTHR43471">
    <property type="entry name" value="ABC TRANSPORTER PERMEASE"/>
    <property type="match status" value="1"/>
</dbReference>